<protein>
    <submittedName>
        <fullName evidence="2">Proline rich transmembrane protein 1</fullName>
    </submittedName>
</protein>
<feature type="region of interest" description="Disordered" evidence="1">
    <location>
        <begin position="1"/>
        <end position="37"/>
    </location>
</feature>
<feature type="compositionally biased region" description="Basic residues" evidence="1">
    <location>
        <begin position="61"/>
        <end position="75"/>
    </location>
</feature>
<sequence length="88" mass="9419">MSSEKSGSPFLAPSPSSPLPPVRHRHAPALRGRGPGFRGHRSAWSLVLCHLAKAPTPCSARPRRRGAPTRLRHLAPHATRPLPAGDSL</sequence>
<name>A0ABB5UQ01_PIG</name>
<dbReference type="Proteomes" id="UP000008227">
    <property type="component" value="Chromosome 7"/>
</dbReference>
<gene>
    <name evidence="2" type="primary">PRRT1</name>
</gene>
<dbReference type="AlphaFoldDB" id="A0ABB5UQ01"/>
<feature type="compositionally biased region" description="Low complexity" evidence="1">
    <location>
        <begin position="1"/>
        <end position="14"/>
    </location>
</feature>
<reference evidence="2" key="2">
    <citation type="submission" date="2025-08" db="UniProtKB">
        <authorList>
            <consortium name="Ensembl"/>
        </authorList>
    </citation>
    <scope>IDENTIFICATION</scope>
</reference>
<reference evidence="2" key="3">
    <citation type="submission" date="2025-09" db="UniProtKB">
        <authorList>
            <consortium name="Ensembl"/>
        </authorList>
    </citation>
    <scope>IDENTIFICATION</scope>
</reference>
<evidence type="ECO:0000313" key="3">
    <source>
        <dbReference type="Proteomes" id="UP000008227"/>
    </source>
</evidence>
<accession>A0ABB5UQ01</accession>
<feature type="region of interest" description="Disordered" evidence="1">
    <location>
        <begin position="56"/>
        <end position="88"/>
    </location>
</feature>
<dbReference type="Ensembl" id="ENSSSCT00000107916.1">
    <property type="protein sequence ID" value="ENSSSCP00000082292.1"/>
    <property type="gene ID" value="ENSSSCG00000024403.5"/>
</dbReference>
<keyword evidence="3" id="KW-1185">Reference proteome</keyword>
<evidence type="ECO:0000313" key="2">
    <source>
        <dbReference type="Ensembl" id="ENSSSCP00000082292.1"/>
    </source>
</evidence>
<dbReference type="GeneTree" id="ENSGT00940000162382"/>
<proteinExistence type="predicted"/>
<organism evidence="2 3">
    <name type="scientific">Sus scrofa</name>
    <name type="common">Pig</name>
    <dbReference type="NCBI Taxonomy" id="9823"/>
    <lineage>
        <taxon>Eukaryota</taxon>
        <taxon>Metazoa</taxon>
        <taxon>Chordata</taxon>
        <taxon>Craniata</taxon>
        <taxon>Vertebrata</taxon>
        <taxon>Euteleostomi</taxon>
        <taxon>Mammalia</taxon>
        <taxon>Eutheria</taxon>
        <taxon>Laurasiatheria</taxon>
        <taxon>Artiodactyla</taxon>
        <taxon>Suina</taxon>
        <taxon>Suidae</taxon>
        <taxon>Sus</taxon>
    </lineage>
</organism>
<reference evidence="2 3" key="1">
    <citation type="journal article" date="2020" name="Gigascience">
        <title>An improved pig reference genome sequence to enable pig genetics and genomics research.</title>
        <authorList>
            <person name="Warr A."/>
            <person name="Affara N."/>
            <person name="Aken B."/>
            <person name="Beiki H."/>
            <person name="Bickhart D.M."/>
            <person name="Billis K."/>
            <person name="Chow W."/>
            <person name="Eory L."/>
            <person name="Finlayson H.A."/>
            <person name="Flicek P."/>
            <person name="Giron C.G."/>
            <person name="Griffin D.K."/>
            <person name="Hall R."/>
            <person name="Hannum G."/>
            <person name="Hourlier T."/>
            <person name="Howe K."/>
            <person name="Hume D.A."/>
            <person name="Izuogu O."/>
            <person name="Kim K."/>
            <person name="Koren S."/>
            <person name="Liu H."/>
            <person name="Manchanda N."/>
            <person name="Martin F.J."/>
            <person name="Nonneman D.J."/>
            <person name="O'Connor R.E."/>
            <person name="Phillippy A.M."/>
            <person name="Rohrer G.A."/>
            <person name="Rosen B.D."/>
            <person name="Rund L.A."/>
            <person name="Sargent C.A."/>
            <person name="Schook L.B."/>
            <person name="Schroeder S.G."/>
            <person name="Schwartz A.S."/>
            <person name="Skinner B.M."/>
            <person name="Talbot R."/>
            <person name="Tseng E."/>
            <person name="Tuggle C.K."/>
            <person name="Watson M."/>
            <person name="Smith T.P.L."/>
            <person name="Archibald A.L."/>
        </authorList>
    </citation>
    <scope>NUCLEOTIDE SEQUENCE [LARGE SCALE GENOMIC DNA]</scope>
    <source>
        <strain evidence="2 3">Duroc</strain>
    </source>
</reference>
<evidence type="ECO:0000256" key="1">
    <source>
        <dbReference type="SAM" id="MobiDB-lite"/>
    </source>
</evidence>